<proteinExistence type="predicted"/>
<dbReference type="PANTHER" id="PTHR34415:SF1">
    <property type="entry name" value="INTEGRASE CATALYTIC DOMAIN-CONTAINING PROTEIN"/>
    <property type="match status" value="1"/>
</dbReference>
<organism evidence="2 3">
    <name type="scientific">Ambispora leptoticha</name>
    <dbReference type="NCBI Taxonomy" id="144679"/>
    <lineage>
        <taxon>Eukaryota</taxon>
        <taxon>Fungi</taxon>
        <taxon>Fungi incertae sedis</taxon>
        <taxon>Mucoromycota</taxon>
        <taxon>Glomeromycotina</taxon>
        <taxon>Glomeromycetes</taxon>
        <taxon>Archaeosporales</taxon>
        <taxon>Ambisporaceae</taxon>
        <taxon>Ambispora</taxon>
    </lineage>
</organism>
<dbReference type="PANTHER" id="PTHR34415">
    <property type="entry name" value="INTEGRASE CATALYTIC DOMAIN-CONTAINING PROTEIN"/>
    <property type="match status" value="1"/>
</dbReference>
<evidence type="ECO:0000313" key="2">
    <source>
        <dbReference type="EMBL" id="CAG8771849.1"/>
    </source>
</evidence>
<dbReference type="AlphaFoldDB" id="A0A9N9JE54"/>
<dbReference type="OrthoDB" id="2384130at2759"/>
<reference evidence="2" key="1">
    <citation type="submission" date="2021-06" db="EMBL/GenBank/DDBJ databases">
        <authorList>
            <person name="Kallberg Y."/>
            <person name="Tangrot J."/>
            <person name="Rosling A."/>
        </authorList>
    </citation>
    <scope>NUCLEOTIDE SEQUENCE</scope>
    <source>
        <strain evidence="2">FL130A</strain>
    </source>
</reference>
<evidence type="ECO:0000259" key="1">
    <source>
        <dbReference type="Pfam" id="PF25273"/>
    </source>
</evidence>
<sequence>TKEQINFVLAENELLDKGVNGTLNLVLNGIKQFKRGEKHLKLTCDNAAGQNKNNSAIQFCQFLVMMGYYESVELNFMIAGHTKFSPDRNFGMIKKKYRKSTIYSKEQFVEVVNKSSPQGLNKVKCYENGKGFNYYDFKVLEKYFVKLPSLAKYHHFFFSADKPGIVRVKEFVNSPFEEFNLLKDDSRERGKIKDA</sequence>
<dbReference type="Proteomes" id="UP000789508">
    <property type="component" value="Unassembled WGS sequence"/>
</dbReference>
<evidence type="ECO:0000313" key="3">
    <source>
        <dbReference type="Proteomes" id="UP000789508"/>
    </source>
</evidence>
<feature type="non-terminal residue" evidence="2">
    <location>
        <position position="1"/>
    </location>
</feature>
<gene>
    <name evidence="2" type="ORF">ALEPTO_LOCUS14184</name>
</gene>
<comment type="caution">
    <text evidence="2">The sequence shown here is derived from an EMBL/GenBank/DDBJ whole genome shotgun (WGS) entry which is preliminary data.</text>
</comment>
<name>A0A9N9JE54_9GLOM</name>
<keyword evidence="3" id="KW-1185">Reference proteome</keyword>
<protein>
    <submittedName>
        <fullName evidence="2">12952_t:CDS:1</fullName>
    </submittedName>
</protein>
<dbReference type="EMBL" id="CAJVPS010052959">
    <property type="protein sequence ID" value="CAG8771849.1"/>
    <property type="molecule type" value="Genomic_DNA"/>
</dbReference>
<dbReference type="InterPro" id="IPR057191">
    <property type="entry name" value="DUF7869"/>
</dbReference>
<feature type="domain" description="DUF7869" evidence="1">
    <location>
        <begin position="10"/>
        <end position="166"/>
    </location>
</feature>
<feature type="non-terminal residue" evidence="2">
    <location>
        <position position="195"/>
    </location>
</feature>
<dbReference type="Pfam" id="PF25273">
    <property type="entry name" value="DUF7869"/>
    <property type="match status" value="1"/>
</dbReference>
<accession>A0A9N9JE54</accession>